<evidence type="ECO:0000256" key="11">
    <source>
        <dbReference type="SAM" id="Phobius"/>
    </source>
</evidence>
<feature type="compositionally biased region" description="Gly residues" evidence="10">
    <location>
        <begin position="328"/>
        <end position="340"/>
    </location>
</feature>
<feature type="compositionally biased region" description="Low complexity" evidence="10">
    <location>
        <begin position="318"/>
        <end position="327"/>
    </location>
</feature>
<evidence type="ECO:0000256" key="9">
    <source>
        <dbReference type="ARBA" id="ARBA00048048"/>
    </source>
</evidence>
<name>A0AAN6G8D2_9BASI</name>
<keyword evidence="3 11" id="KW-0812">Transmembrane</keyword>
<dbReference type="InterPro" id="IPR001594">
    <property type="entry name" value="Palmitoyltrfase_DHHC"/>
</dbReference>
<feature type="compositionally biased region" description="Polar residues" evidence="10">
    <location>
        <begin position="301"/>
        <end position="317"/>
    </location>
</feature>
<feature type="compositionally biased region" description="Basic residues" evidence="10">
    <location>
        <begin position="512"/>
        <end position="525"/>
    </location>
</feature>
<feature type="compositionally biased region" description="Polar residues" evidence="10">
    <location>
        <begin position="276"/>
        <end position="286"/>
    </location>
</feature>
<dbReference type="Pfam" id="PF01529">
    <property type="entry name" value="DHHC"/>
    <property type="match status" value="1"/>
</dbReference>
<proteinExistence type="predicted"/>
<dbReference type="GO" id="GO:0016020">
    <property type="term" value="C:membrane"/>
    <property type="evidence" value="ECO:0007669"/>
    <property type="project" value="UniProtKB-SubCell"/>
</dbReference>
<feature type="region of interest" description="Disordered" evidence="10">
    <location>
        <begin position="893"/>
        <end position="940"/>
    </location>
</feature>
<keyword evidence="2" id="KW-0808">Transferase</keyword>
<dbReference type="AlphaFoldDB" id="A0AAN6G8D2"/>
<evidence type="ECO:0000313" key="14">
    <source>
        <dbReference type="Proteomes" id="UP001176521"/>
    </source>
</evidence>
<keyword evidence="8" id="KW-0012">Acyltransferase</keyword>
<evidence type="ECO:0000256" key="6">
    <source>
        <dbReference type="ARBA" id="ARBA00023139"/>
    </source>
</evidence>
<dbReference type="Proteomes" id="UP001176521">
    <property type="component" value="Unassembled WGS sequence"/>
</dbReference>
<dbReference type="InterPro" id="IPR039859">
    <property type="entry name" value="PFA4/ZDH16/20/ERF2-like"/>
</dbReference>
<evidence type="ECO:0000256" key="5">
    <source>
        <dbReference type="ARBA" id="ARBA00023136"/>
    </source>
</evidence>
<reference evidence="13" key="1">
    <citation type="journal article" date="2023" name="PhytoFront">
        <title>Draft Genome Resources of Seven Strains of Tilletia horrida, Causal Agent of Kernel Smut of Rice.</title>
        <authorList>
            <person name="Khanal S."/>
            <person name="Antony Babu S."/>
            <person name="Zhou X.G."/>
        </authorList>
    </citation>
    <scope>NUCLEOTIDE SEQUENCE</scope>
    <source>
        <strain evidence="13">TX3</strain>
    </source>
</reference>
<dbReference type="PANTHER" id="PTHR12246">
    <property type="entry name" value="PALMITOYLTRANSFERASE ZDHHC16"/>
    <property type="match status" value="1"/>
</dbReference>
<sequence>MVVGCVHATFRRVERAADWLTGRAGPYFVALGFSLLTTAGASFFLTMLPLRAPAPAPLASLFDTHSPLHILLGIVPTFAASFSRTYAADTLRWLAAYAACAYILYMIGWAYLMACLEPAGNPVLGLGDGLQERRVGPGSGMWWARYRERAALASGPPLRRQQQQQQQPASGAGSATAASTSASSPLLDGSGAGGAGLDYEPASPIRLDPAAAGSGSGSGSSSRRGSSSATPNGQHHHHHQQQPQRKTSFSLALSTLLRPITGSSLAEYSDPKRKMSGSTASGTPILTTGTGTGFLPRAPTPGTSISGRRSAQGQKTRGGSSSTNGTGSASGSGSGSGGAPGLQIPLGPLPSKPGRTPDLEASLMPEPFAPLRPTALKPGSGSSSSSSSAAAAAFTPLFAADDLPSAPIATPTDATPLVRPTPIYPDTSGDAFDLELDSEDLFPLPAKMCTKCKPVPLYVAIASLPPEMRKVEKMLRVGARERELERLRRGGGIDRGSSTAGTPDGRAGGGRKGGKGKKNSKRNRGRGGGGGMHSLDASESDVPPSPLAHDSDSFFPANAHAHTRLHAPPTSIAIPLPLVSSPENEYLPHYVLQETDEDEDEGEADIRAWLGEEEAMRLVPPPKPERSHHCSVCKTCVTKFDHHCPWINACVGLGNERYFVLFLFWLSVGCATVVGVGYPLLPHVVRGWSAAMVGLTGTSSKARGLGSGGAKYRPFSAENDSPALRGYTGLDYIPPVDDRLSSHLLASAGTQPLQSRSPFDVDVNVDMDLSVLTRVFVLLSLLVCALMGFAVFIMFVWQLIMVGRGETTVESHDNGYYRKLAKRRGQRFINVYDVGFFRNLALFFSLGPGSPHSFITVFLPLRIPPYSDGWHWAKRRGLGGRHAGIVPVEELTDDEGEAEGEGGSGGAQNGHQHHPQQHQQHQHRHQHQHQHQHHQPGPASPVMAVLDESILTADLDRY</sequence>
<organism evidence="13 14">
    <name type="scientific">Tilletia horrida</name>
    <dbReference type="NCBI Taxonomy" id="155126"/>
    <lineage>
        <taxon>Eukaryota</taxon>
        <taxon>Fungi</taxon>
        <taxon>Dikarya</taxon>
        <taxon>Basidiomycota</taxon>
        <taxon>Ustilaginomycotina</taxon>
        <taxon>Exobasidiomycetes</taxon>
        <taxon>Tilletiales</taxon>
        <taxon>Tilletiaceae</taxon>
        <taxon>Tilletia</taxon>
    </lineage>
</organism>
<keyword evidence="6" id="KW-0564">Palmitate</keyword>
<comment type="caution">
    <text evidence="13">The sequence shown here is derived from an EMBL/GenBank/DDBJ whole genome shotgun (WGS) entry which is preliminary data.</text>
</comment>
<evidence type="ECO:0000256" key="1">
    <source>
        <dbReference type="ARBA" id="ARBA00004141"/>
    </source>
</evidence>
<evidence type="ECO:0000259" key="12">
    <source>
        <dbReference type="Pfam" id="PF01529"/>
    </source>
</evidence>
<evidence type="ECO:0000256" key="8">
    <source>
        <dbReference type="ARBA" id="ARBA00023315"/>
    </source>
</evidence>
<keyword evidence="7" id="KW-0449">Lipoprotein</keyword>
<feature type="domain" description="Palmitoyltransferase DHHC" evidence="12">
    <location>
        <begin position="623"/>
        <end position="678"/>
    </location>
</feature>
<feature type="region of interest" description="Disordered" evidence="10">
    <location>
        <begin position="264"/>
        <end position="387"/>
    </location>
</feature>
<feature type="region of interest" description="Disordered" evidence="10">
    <location>
        <begin position="154"/>
        <end position="247"/>
    </location>
</feature>
<feature type="transmembrane region" description="Helical" evidence="11">
    <location>
        <begin position="94"/>
        <end position="114"/>
    </location>
</feature>
<feature type="transmembrane region" description="Helical" evidence="11">
    <location>
        <begin position="27"/>
        <end position="48"/>
    </location>
</feature>
<comment type="subcellular location">
    <subcellularLocation>
        <location evidence="1">Membrane</location>
        <topology evidence="1">Multi-pass membrane protein</topology>
    </subcellularLocation>
</comment>
<keyword evidence="5 11" id="KW-0472">Membrane</keyword>
<gene>
    <name evidence="13" type="ORF">OC842_005167</name>
</gene>
<evidence type="ECO:0000256" key="3">
    <source>
        <dbReference type="ARBA" id="ARBA00022692"/>
    </source>
</evidence>
<feature type="compositionally biased region" description="Low complexity" evidence="10">
    <location>
        <begin position="161"/>
        <end position="189"/>
    </location>
</feature>
<evidence type="ECO:0000256" key="2">
    <source>
        <dbReference type="ARBA" id="ARBA00022679"/>
    </source>
</evidence>
<evidence type="ECO:0000313" key="13">
    <source>
        <dbReference type="EMBL" id="KAK0526504.1"/>
    </source>
</evidence>
<feature type="transmembrane region" description="Helical" evidence="11">
    <location>
        <begin position="775"/>
        <end position="797"/>
    </location>
</feature>
<feature type="transmembrane region" description="Helical" evidence="11">
    <location>
        <begin position="68"/>
        <end position="87"/>
    </location>
</feature>
<dbReference type="GO" id="GO:0019706">
    <property type="term" value="F:protein-cysteine S-palmitoyltransferase activity"/>
    <property type="evidence" value="ECO:0007669"/>
    <property type="project" value="UniProtKB-EC"/>
</dbReference>
<accession>A0AAN6G8D2</accession>
<evidence type="ECO:0000256" key="7">
    <source>
        <dbReference type="ARBA" id="ARBA00023288"/>
    </source>
</evidence>
<comment type="catalytic activity">
    <reaction evidence="9">
        <text>L-cysteinyl-[protein] + hexadecanoyl-CoA = S-hexadecanoyl-L-cysteinyl-[protein] + CoA</text>
        <dbReference type="Rhea" id="RHEA:36683"/>
        <dbReference type="Rhea" id="RHEA-COMP:10131"/>
        <dbReference type="Rhea" id="RHEA-COMP:11032"/>
        <dbReference type="ChEBI" id="CHEBI:29950"/>
        <dbReference type="ChEBI" id="CHEBI:57287"/>
        <dbReference type="ChEBI" id="CHEBI:57379"/>
        <dbReference type="ChEBI" id="CHEBI:74151"/>
        <dbReference type="EC" id="2.3.1.225"/>
    </reaction>
</comment>
<feature type="compositionally biased region" description="Basic residues" evidence="10">
    <location>
        <begin position="911"/>
        <end position="934"/>
    </location>
</feature>
<evidence type="ECO:0000256" key="4">
    <source>
        <dbReference type="ARBA" id="ARBA00022989"/>
    </source>
</evidence>
<keyword evidence="4 11" id="KW-1133">Transmembrane helix</keyword>
<protein>
    <recommendedName>
        <fullName evidence="12">Palmitoyltransferase DHHC domain-containing protein</fullName>
    </recommendedName>
</protein>
<dbReference type="PROSITE" id="PS50216">
    <property type="entry name" value="DHHC"/>
    <property type="match status" value="1"/>
</dbReference>
<keyword evidence="14" id="KW-1185">Reference proteome</keyword>
<feature type="transmembrane region" description="Helical" evidence="11">
    <location>
        <begin position="658"/>
        <end position="681"/>
    </location>
</feature>
<evidence type="ECO:0000256" key="10">
    <source>
        <dbReference type="SAM" id="MobiDB-lite"/>
    </source>
</evidence>
<feature type="compositionally biased region" description="Low complexity" evidence="10">
    <location>
        <begin position="219"/>
        <end position="229"/>
    </location>
</feature>
<dbReference type="EMBL" id="JAPDMQ010000351">
    <property type="protein sequence ID" value="KAK0526504.1"/>
    <property type="molecule type" value="Genomic_DNA"/>
</dbReference>
<feature type="region of interest" description="Disordered" evidence="10">
    <location>
        <begin position="486"/>
        <end position="554"/>
    </location>
</feature>